<comment type="caution">
    <text evidence="3">The sequence shown here is derived from an EMBL/GenBank/DDBJ whole genome shotgun (WGS) entry which is preliminary data.</text>
</comment>
<reference evidence="3 4" key="1">
    <citation type="submission" date="2023-07" db="EMBL/GenBank/DDBJ databases">
        <title>Comparative genomics of wheat-associated soil bacteria to identify genetic determinants of phenazine resistance.</title>
        <authorList>
            <person name="Mouncey N."/>
        </authorList>
    </citation>
    <scope>NUCLEOTIDE SEQUENCE [LARGE SCALE GENOMIC DNA]</scope>
    <source>
        <strain evidence="3 4">W2I7</strain>
    </source>
</reference>
<feature type="domain" description="PoNi C-terminal" evidence="2">
    <location>
        <begin position="144"/>
        <end position="246"/>
    </location>
</feature>
<evidence type="ECO:0000259" key="1">
    <source>
        <dbReference type="Pfam" id="PF08928"/>
    </source>
</evidence>
<evidence type="ECO:0000259" key="2">
    <source>
        <dbReference type="Pfam" id="PF08929"/>
    </source>
</evidence>
<proteinExistence type="predicted"/>
<protein>
    <recommendedName>
        <fullName evidence="5">PoNi C-terminal domain-containing protein</fullName>
    </recommendedName>
</protein>
<organism evidence="3 4">
    <name type="scientific">Microbacterium murale</name>
    <dbReference type="NCBI Taxonomy" id="1081040"/>
    <lineage>
        <taxon>Bacteria</taxon>
        <taxon>Bacillati</taxon>
        <taxon>Actinomycetota</taxon>
        <taxon>Actinomycetes</taxon>
        <taxon>Micrococcales</taxon>
        <taxon>Microbacteriaceae</taxon>
        <taxon>Microbacterium</taxon>
    </lineage>
</organism>
<dbReference type="InterPro" id="IPR015024">
    <property type="entry name" value="PoNi_N"/>
</dbReference>
<dbReference type="SUPFAM" id="SSF140731">
    <property type="entry name" value="PA2201 C-terminal domain-like"/>
    <property type="match status" value="1"/>
</dbReference>
<keyword evidence="4" id="KW-1185">Reference proteome</keyword>
<dbReference type="Gene3D" id="1.10.3920.10">
    <property type="entry name" value="PA2201 C-terminal domain-like"/>
    <property type="match status" value="1"/>
</dbReference>
<evidence type="ECO:0008006" key="5">
    <source>
        <dbReference type="Google" id="ProtNLM"/>
    </source>
</evidence>
<evidence type="ECO:0000313" key="4">
    <source>
        <dbReference type="Proteomes" id="UP001239085"/>
    </source>
</evidence>
<dbReference type="EMBL" id="JAUSXK010000001">
    <property type="protein sequence ID" value="MDQ0644073.1"/>
    <property type="molecule type" value="Genomic_DNA"/>
</dbReference>
<feature type="domain" description="PoNi N-terminal" evidence="1">
    <location>
        <begin position="42"/>
        <end position="135"/>
    </location>
</feature>
<dbReference type="Proteomes" id="UP001239085">
    <property type="component" value="Unassembled WGS sequence"/>
</dbReference>
<dbReference type="InterPro" id="IPR015025">
    <property type="entry name" value="PoNi_C"/>
</dbReference>
<accession>A0ABU0P9T3</accession>
<evidence type="ECO:0000313" key="3">
    <source>
        <dbReference type="EMBL" id="MDQ0644073.1"/>
    </source>
</evidence>
<name>A0ABU0P9T3_9MICO</name>
<dbReference type="InterPro" id="IPR028983">
    <property type="entry name" value="PA2201-like_C"/>
</dbReference>
<sequence length="253" mass="28701">MLRDTRADQAYFDNVVEYLTTRCESNDRRFERPVEKWADPKMIGQVAGDVMKQRWDRFSALYSQGASVEVLRAEFDAVLSDAERALRLELEFLPIEQRVVRFAFGNSKDFYREWLSLVSLALAFRVDDATFDRVVAAVEFGWGDRLIDRLIASRRPLHPVGETLSFPKIVGALNEAFDAADPSQTIEKYLKNWYTAWKGIWGWGGHESLGKNLYSGYWAFEATGVVVALGIDGTLFRSNEFYPGDLLTSGASA</sequence>
<gene>
    <name evidence="3" type="ORF">QFZ46_002233</name>
</gene>
<dbReference type="Pfam" id="PF08929">
    <property type="entry name" value="PoNi_C"/>
    <property type="match status" value="1"/>
</dbReference>
<dbReference type="Pfam" id="PF08928">
    <property type="entry name" value="PoNi_N"/>
    <property type="match status" value="1"/>
</dbReference>
<dbReference type="RefSeq" id="WP_307361405.1">
    <property type="nucleotide sequence ID" value="NZ_JAUSXK010000001.1"/>
</dbReference>